<dbReference type="HOGENOM" id="CLU_018076_1_0_1"/>
<gene>
    <name evidence="1" type="ORF">CAEBREN_30943</name>
</gene>
<dbReference type="STRING" id="135651.G0PL46"/>
<name>G0PL46_CAEBE</name>
<dbReference type="InParanoid" id="G0PL46"/>
<dbReference type="InterPro" id="IPR017850">
    <property type="entry name" value="Alkaline_phosphatase_core_sf"/>
</dbReference>
<proteinExistence type="predicted"/>
<organism evidence="2">
    <name type="scientific">Caenorhabditis brenneri</name>
    <name type="common">Nematode worm</name>
    <dbReference type="NCBI Taxonomy" id="135651"/>
    <lineage>
        <taxon>Eukaryota</taxon>
        <taxon>Metazoa</taxon>
        <taxon>Ecdysozoa</taxon>
        <taxon>Nematoda</taxon>
        <taxon>Chromadorea</taxon>
        <taxon>Rhabditida</taxon>
        <taxon>Rhabditina</taxon>
        <taxon>Rhabditomorpha</taxon>
        <taxon>Rhabditoidea</taxon>
        <taxon>Rhabditidae</taxon>
        <taxon>Peloderinae</taxon>
        <taxon>Caenorhabditis</taxon>
    </lineage>
</organism>
<feature type="non-terminal residue" evidence="1">
    <location>
        <position position="1"/>
    </location>
</feature>
<keyword evidence="2" id="KW-1185">Reference proteome</keyword>
<evidence type="ECO:0000313" key="1">
    <source>
        <dbReference type="EMBL" id="EGT33884.1"/>
    </source>
</evidence>
<accession>G0PL46</accession>
<evidence type="ECO:0000313" key="2">
    <source>
        <dbReference type="Proteomes" id="UP000008068"/>
    </source>
</evidence>
<dbReference type="GO" id="GO:0005615">
    <property type="term" value="C:extracellular space"/>
    <property type="evidence" value="ECO:0007669"/>
    <property type="project" value="TreeGrafter"/>
</dbReference>
<dbReference type="PANTHER" id="PTHR10974">
    <property type="entry name" value="FI08016P-RELATED"/>
    <property type="match status" value="1"/>
</dbReference>
<sequence length="463" mass="53725">CFKVTDFNGPYNHTEWFPPGPVDCEFLEAACWKNGEEVYGYIHSQVLPKPVKKVKKSKNLMKNEEKPDVYVLLIDSLSRTGGKRKTDRKWHESKWRACQLDWTDKDYCESIWMSTRTYFGILWMAGIPVLHSEDWSSQTVNTHPTCKGFKNQYSDHSFYPFTRIYDYESLKITQKHLDGKEFCREPHMAAMEYLEQFAEAYEDRPKFVWQWFVHLAHNHLAGANRGDPAWEAFLRKNAEKLDKSFVILMADHGFRFGPSSYYKTDIGKLERINPMFYISVPKKYRNNGMLEVLQANSKRLQTHYDTRATLLDILKYQPSSDFTNRTFFQISNEKGQSLIRRQPRTPRNCETLPILESFCLCGRELRTPEKSSLGSVDFACTPGAGKVTLLDLHQSATSSNTATSVYHIAVQTTGPAHFQTLITENRTRNTLDFGPVERLDLFGKTNECSEKISWSRLCLCKNR</sequence>
<dbReference type="AlphaFoldDB" id="G0PL46"/>
<dbReference type="CDD" id="cd16021">
    <property type="entry name" value="ALP_like"/>
    <property type="match status" value="1"/>
</dbReference>
<dbReference type="OrthoDB" id="5782315at2759"/>
<dbReference type="Pfam" id="PF02995">
    <property type="entry name" value="DUF229"/>
    <property type="match status" value="2"/>
</dbReference>
<dbReference type="Proteomes" id="UP000008068">
    <property type="component" value="Unassembled WGS sequence"/>
</dbReference>
<protein>
    <recommendedName>
        <fullName evidence="3">Sulfatase N-terminal domain-containing protein</fullName>
    </recommendedName>
</protein>
<dbReference type="PANTHER" id="PTHR10974:SF5">
    <property type="entry name" value="SULFATASE DOMAIN-CONTAINING PROTEIN"/>
    <property type="match status" value="1"/>
</dbReference>
<evidence type="ECO:0008006" key="3">
    <source>
        <dbReference type="Google" id="ProtNLM"/>
    </source>
</evidence>
<reference evidence="2" key="1">
    <citation type="submission" date="2011-07" db="EMBL/GenBank/DDBJ databases">
        <authorList>
            <consortium name="Caenorhabditis brenneri Sequencing and Analysis Consortium"/>
            <person name="Wilson R.K."/>
        </authorList>
    </citation>
    <scope>NUCLEOTIDE SEQUENCE [LARGE SCALE GENOMIC DNA]</scope>
    <source>
        <strain evidence="2">PB2801</strain>
    </source>
</reference>
<dbReference type="InterPro" id="IPR004245">
    <property type="entry name" value="DUF229"/>
</dbReference>
<dbReference type="eggNOG" id="KOG0842">
    <property type="taxonomic scope" value="Eukaryota"/>
</dbReference>
<dbReference type="Gene3D" id="3.40.720.10">
    <property type="entry name" value="Alkaline Phosphatase, subunit A"/>
    <property type="match status" value="1"/>
</dbReference>
<dbReference type="EMBL" id="GL381003">
    <property type="protein sequence ID" value="EGT33884.1"/>
    <property type="molecule type" value="Genomic_DNA"/>
</dbReference>
<dbReference type="SUPFAM" id="SSF53649">
    <property type="entry name" value="Alkaline phosphatase-like"/>
    <property type="match status" value="1"/>
</dbReference>